<dbReference type="PANTHER" id="PTHR18968">
    <property type="entry name" value="THIAMINE PYROPHOSPHATE ENZYMES"/>
    <property type="match status" value="1"/>
</dbReference>
<dbReference type="InterPro" id="IPR039368">
    <property type="entry name" value="AHAS_TPP"/>
</dbReference>
<dbReference type="Pfam" id="PF02775">
    <property type="entry name" value="TPP_enzyme_C"/>
    <property type="match status" value="1"/>
</dbReference>
<keyword evidence="17" id="KW-1185">Reference proteome</keyword>
<dbReference type="InterPro" id="IPR011766">
    <property type="entry name" value="TPP_enzyme_TPP-bd"/>
</dbReference>
<dbReference type="InterPro" id="IPR012846">
    <property type="entry name" value="Acetolactate_synth_lsu"/>
</dbReference>
<evidence type="ECO:0000259" key="15">
    <source>
        <dbReference type="Pfam" id="PF02776"/>
    </source>
</evidence>
<feature type="domain" description="Thiamine pyrophosphate enzyme central" evidence="13">
    <location>
        <begin position="191"/>
        <end position="325"/>
    </location>
</feature>
<reference evidence="16 17" key="1">
    <citation type="submission" date="2024-08" db="EMBL/GenBank/DDBJ databases">
        <title>Clostridium lapicellarii sp. nov., and Clostridium renhuaiense sp. nov., two species isolated from the mud in a fermentation cellar used for producing sauce-flavour Chinese liquors.</title>
        <authorList>
            <person name="Yang F."/>
            <person name="Wang H."/>
            <person name="Chen L.Q."/>
            <person name="Zhou N."/>
            <person name="Lu J.J."/>
            <person name="Pu X.X."/>
            <person name="Wan B."/>
            <person name="Wang L."/>
            <person name="Liu S.J."/>
        </authorList>
    </citation>
    <scope>NUCLEOTIDE SEQUENCE [LARGE SCALE GENOMIC DNA]</scope>
    <source>
        <strain evidence="16 17">MT-5</strain>
    </source>
</reference>
<keyword evidence="5 12" id="KW-0028">Amino-acid biosynthesis</keyword>
<proteinExistence type="inferred from homology"/>
<keyword evidence="6 12" id="KW-0808">Transferase</keyword>
<evidence type="ECO:0000256" key="9">
    <source>
        <dbReference type="ARBA" id="ARBA00023052"/>
    </source>
</evidence>
<name>A0ABV4BQ25_9CLOT</name>
<comment type="caution">
    <text evidence="16">The sequence shown here is derived from an EMBL/GenBank/DDBJ whole genome shotgun (WGS) entry which is preliminary data.</text>
</comment>
<comment type="similarity">
    <text evidence="3 12">Belongs to the TPP enzyme family.</text>
</comment>
<evidence type="ECO:0000259" key="14">
    <source>
        <dbReference type="Pfam" id="PF02775"/>
    </source>
</evidence>
<comment type="pathway">
    <text evidence="1 12">Amino-acid biosynthesis; L-isoleucine biosynthesis; L-isoleucine from 2-oxobutanoate: step 1/4.</text>
</comment>
<dbReference type="Proteomes" id="UP001564657">
    <property type="component" value="Unassembled WGS sequence"/>
</dbReference>
<dbReference type="InterPro" id="IPR045229">
    <property type="entry name" value="TPP_enz"/>
</dbReference>
<feature type="domain" description="Thiamine pyrophosphate enzyme TPP-binding" evidence="14">
    <location>
        <begin position="382"/>
        <end position="529"/>
    </location>
</feature>
<keyword evidence="8 12" id="KW-0460">Magnesium</keyword>
<dbReference type="PROSITE" id="PS00187">
    <property type="entry name" value="TPP_ENZYMES"/>
    <property type="match status" value="1"/>
</dbReference>
<evidence type="ECO:0000256" key="10">
    <source>
        <dbReference type="ARBA" id="ARBA00023304"/>
    </source>
</evidence>
<evidence type="ECO:0000256" key="4">
    <source>
        <dbReference type="ARBA" id="ARBA00013145"/>
    </source>
</evidence>
<dbReference type="EMBL" id="JBGEWD010000006">
    <property type="protein sequence ID" value="MEY8000162.1"/>
    <property type="molecule type" value="Genomic_DNA"/>
</dbReference>
<dbReference type="InterPro" id="IPR000399">
    <property type="entry name" value="TPP-bd_CS"/>
</dbReference>
<evidence type="ECO:0000256" key="11">
    <source>
        <dbReference type="ARBA" id="ARBA00048670"/>
    </source>
</evidence>
<dbReference type="PANTHER" id="PTHR18968:SF13">
    <property type="entry name" value="ACETOLACTATE SYNTHASE CATALYTIC SUBUNIT, MITOCHONDRIAL"/>
    <property type="match status" value="1"/>
</dbReference>
<dbReference type="Gene3D" id="3.40.50.1220">
    <property type="entry name" value="TPP-binding domain"/>
    <property type="match status" value="1"/>
</dbReference>
<dbReference type="SUPFAM" id="SSF52518">
    <property type="entry name" value="Thiamin diphosphate-binding fold (THDP-binding)"/>
    <property type="match status" value="2"/>
</dbReference>
<evidence type="ECO:0000256" key="8">
    <source>
        <dbReference type="ARBA" id="ARBA00022842"/>
    </source>
</evidence>
<evidence type="ECO:0000256" key="3">
    <source>
        <dbReference type="ARBA" id="ARBA00007812"/>
    </source>
</evidence>
<dbReference type="Pfam" id="PF02776">
    <property type="entry name" value="TPP_enzyme_N"/>
    <property type="match status" value="1"/>
</dbReference>
<evidence type="ECO:0000313" key="17">
    <source>
        <dbReference type="Proteomes" id="UP001564657"/>
    </source>
</evidence>
<dbReference type="EC" id="2.2.1.6" evidence="4 12"/>
<dbReference type="InterPro" id="IPR012001">
    <property type="entry name" value="Thiamin_PyroP_enz_TPP-bd_dom"/>
</dbReference>
<dbReference type="InterPro" id="IPR012000">
    <property type="entry name" value="Thiamin_PyroP_enz_cen_dom"/>
</dbReference>
<dbReference type="NCBIfam" id="TIGR00118">
    <property type="entry name" value="acolac_lg"/>
    <property type="match status" value="1"/>
</dbReference>
<evidence type="ECO:0000256" key="7">
    <source>
        <dbReference type="ARBA" id="ARBA00022723"/>
    </source>
</evidence>
<evidence type="ECO:0000313" key="16">
    <source>
        <dbReference type="EMBL" id="MEY8000162.1"/>
    </source>
</evidence>
<dbReference type="CDD" id="cd02015">
    <property type="entry name" value="TPP_AHAS"/>
    <property type="match status" value="1"/>
</dbReference>
<gene>
    <name evidence="16" type="primary">ilvB</name>
    <name evidence="16" type="ORF">AB8U03_08110</name>
</gene>
<evidence type="ECO:0000256" key="2">
    <source>
        <dbReference type="ARBA" id="ARBA00005025"/>
    </source>
</evidence>
<evidence type="ECO:0000256" key="12">
    <source>
        <dbReference type="RuleBase" id="RU003591"/>
    </source>
</evidence>
<dbReference type="CDD" id="cd07035">
    <property type="entry name" value="TPP_PYR_POX_like"/>
    <property type="match status" value="1"/>
</dbReference>
<evidence type="ECO:0000259" key="13">
    <source>
        <dbReference type="Pfam" id="PF00205"/>
    </source>
</evidence>
<keyword evidence="10 12" id="KW-0100">Branched-chain amino acid biosynthesis</keyword>
<dbReference type="SUPFAM" id="SSF52467">
    <property type="entry name" value="DHS-like NAD/FAD-binding domain"/>
    <property type="match status" value="1"/>
</dbReference>
<evidence type="ECO:0000256" key="5">
    <source>
        <dbReference type="ARBA" id="ARBA00022605"/>
    </source>
</evidence>
<dbReference type="Gene3D" id="3.40.50.970">
    <property type="match status" value="2"/>
</dbReference>
<accession>A0ABV4BQ25</accession>
<dbReference type="InterPro" id="IPR029061">
    <property type="entry name" value="THDP-binding"/>
</dbReference>
<evidence type="ECO:0000256" key="1">
    <source>
        <dbReference type="ARBA" id="ARBA00004974"/>
    </source>
</evidence>
<keyword evidence="9 12" id="KW-0786">Thiamine pyrophosphate</keyword>
<feature type="domain" description="Thiamine pyrophosphate enzyme N-terminal TPP-binding" evidence="15">
    <location>
        <begin position="4"/>
        <end position="119"/>
    </location>
</feature>
<comment type="pathway">
    <text evidence="2 12">Amino-acid biosynthesis; L-valine biosynthesis; L-valine from pyruvate: step 1/4.</text>
</comment>
<keyword evidence="7 12" id="KW-0479">Metal-binding</keyword>
<dbReference type="GO" id="GO:0003984">
    <property type="term" value="F:acetolactate synthase activity"/>
    <property type="evidence" value="ECO:0007669"/>
    <property type="project" value="UniProtKB-EC"/>
</dbReference>
<protein>
    <recommendedName>
        <fullName evidence="4 12">Acetolactate synthase</fullName>
        <ecNumber evidence="4 12">2.2.1.6</ecNumber>
    </recommendedName>
</protein>
<dbReference type="InterPro" id="IPR029035">
    <property type="entry name" value="DHS-like_NAD/FAD-binding_dom"/>
</dbReference>
<dbReference type="Pfam" id="PF00205">
    <property type="entry name" value="TPP_enzyme_M"/>
    <property type="match status" value="1"/>
</dbReference>
<organism evidence="16 17">
    <name type="scientific">Clostridium moutaii</name>
    <dbReference type="NCBI Taxonomy" id="3240932"/>
    <lineage>
        <taxon>Bacteria</taxon>
        <taxon>Bacillati</taxon>
        <taxon>Bacillota</taxon>
        <taxon>Clostridia</taxon>
        <taxon>Eubacteriales</taxon>
        <taxon>Clostridiaceae</taxon>
        <taxon>Clostridium</taxon>
    </lineage>
</organism>
<comment type="cofactor">
    <cofactor evidence="12">
        <name>thiamine diphosphate</name>
        <dbReference type="ChEBI" id="CHEBI:58937"/>
    </cofactor>
    <text evidence="12">Binds 1 thiamine pyrophosphate per subunit.</text>
</comment>
<comment type="catalytic activity">
    <reaction evidence="11 12">
        <text>2 pyruvate + H(+) = (2S)-2-acetolactate + CO2</text>
        <dbReference type="Rhea" id="RHEA:25249"/>
        <dbReference type="ChEBI" id="CHEBI:15361"/>
        <dbReference type="ChEBI" id="CHEBI:15378"/>
        <dbReference type="ChEBI" id="CHEBI:16526"/>
        <dbReference type="ChEBI" id="CHEBI:58476"/>
        <dbReference type="EC" id="2.2.1.6"/>
    </reaction>
</comment>
<evidence type="ECO:0000256" key="6">
    <source>
        <dbReference type="ARBA" id="ARBA00022679"/>
    </source>
</evidence>
<dbReference type="RefSeq" id="WP_369704049.1">
    <property type="nucleotide sequence ID" value="NZ_JBGEWD010000006.1"/>
</dbReference>
<comment type="cofactor">
    <cofactor evidence="12">
        <name>Mg(2+)</name>
        <dbReference type="ChEBI" id="CHEBI:18420"/>
    </cofactor>
    <text evidence="12">Binds 1 Mg(2+) ion per subunit.</text>
</comment>
<sequence length="552" mass="60724">MKIRGAEVLLKCMTEQGVDTVFGYPGGTVLPIYDALYSSGEITHILTAHEQGATHAADGYARSTGKVGVVIVTSGPGATNTVTGIATAYRDSVPIVVFTGQVPLNLLGKDSFQEVDIVDITASITKKNYIVKNAEELPCIVREAFKVAASGRPGPVVVDIPKDIQELEVDYEPEINSCAVPEESEKELYDLDKAIDMINNSERPVIYSGGGSVISGAEKELMELVEKTDSPITCSLMGIGAFPGNHKNYMGMVGMHGNPCSNYAVSNCDLLIAIGARFSDRVISKVEAFAPKAKIIHIDIDLKEFGKNISEDISIRGDVREVLQRMNGKLKNANHEKWMNRIKEWKEQEEDPFKENCRLSPKLIMNSLYKITKGDCIITTEVGQNQIWTAQYFKFLKPRRFISSGGLGTMGYGLGASIGVSVGNPGKKVINVAGDGSFKMNSTELATVAKYKLPIVQLLLNNHALGMVHQWQDMFYNKRFSYTEFENDVDFMKLGKAYGIETFKIESNDQVEKILMKALNLNKPVIVECVINREERVHPIVPPGAAITEIIR</sequence>